<accession>A0AAQ4E1V7</accession>
<dbReference type="EMBL" id="JARKHS020023586">
    <property type="protein sequence ID" value="KAK8768697.1"/>
    <property type="molecule type" value="Genomic_DNA"/>
</dbReference>
<keyword evidence="2" id="KW-1185">Reference proteome</keyword>
<protein>
    <submittedName>
        <fullName evidence="1">Uncharacterized protein</fullName>
    </submittedName>
</protein>
<reference evidence="1 2" key="1">
    <citation type="journal article" date="2023" name="Arcadia Sci">
        <title>De novo assembly of a long-read Amblyomma americanum tick genome.</title>
        <authorList>
            <person name="Chou S."/>
            <person name="Poskanzer K.E."/>
            <person name="Rollins M."/>
            <person name="Thuy-Boun P.S."/>
        </authorList>
    </citation>
    <scope>NUCLEOTIDE SEQUENCE [LARGE SCALE GENOMIC DNA]</scope>
    <source>
        <strain evidence="1">F_SG_1</strain>
        <tissue evidence="1">Salivary glands</tissue>
    </source>
</reference>
<name>A0AAQ4E1V7_AMBAM</name>
<dbReference type="AlphaFoldDB" id="A0AAQ4E1V7"/>
<dbReference type="InterPro" id="IPR036305">
    <property type="entry name" value="RGS_sf"/>
</dbReference>
<proteinExistence type="predicted"/>
<comment type="caution">
    <text evidence="1">The sequence shown here is derived from an EMBL/GenBank/DDBJ whole genome shotgun (WGS) entry which is preliminary data.</text>
</comment>
<dbReference type="SUPFAM" id="SSF48097">
    <property type="entry name" value="Regulator of G-protein signaling, RGS"/>
    <property type="match status" value="1"/>
</dbReference>
<organism evidence="1 2">
    <name type="scientific">Amblyomma americanum</name>
    <name type="common">Lone star tick</name>
    <dbReference type="NCBI Taxonomy" id="6943"/>
    <lineage>
        <taxon>Eukaryota</taxon>
        <taxon>Metazoa</taxon>
        <taxon>Ecdysozoa</taxon>
        <taxon>Arthropoda</taxon>
        <taxon>Chelicerata</taxon>
        <taxon>Arachnida</taxon>
        <taxon>Acari</taxon>
        <taxon>Parasitiformes</taxon>
        <taxon>Ixodida</taxon>
        <taxon>Ixodoidea</taxon>
        <taxon>Ixodidae</taxon>
        <taxon>Amblyomminae</taxon>
        <taxon>Amblyomma</taxon>
    </lineage>
</organism>
<gene>
    <name evidence="1" type="ORF">V5799_014836</name>
</gene>
<evidence type="ECO:0000313" key="1">
    <source>
        <dbReference type="EMBL" id="KAK8768697.1"/>
    </source>
</evidence>
<evidence type="ECO:0000313" key="2">
    <source>
        <dbReference type="Proteomes" id="UP001321473"/>
    </source>
</evidence>
<sequence>MIITAIIVSTTYGAGQWPLAPINVQLTAVEMLWHVYFVMRNDSYRRYCNSTMYTDYANGTKKKTSVKGLRSVISFTAKKDPGASS</sequence>
<dbReference type="Proteomes" id="UP001321473">
    <property type="component" value="Unassembled WGS sequence"/>
</dbReference>